<dbReference type="Gene3D" id="3.40.190.290">
    <property type="match status" value="1"/>
</dbReference>
<comment type="similarity">
    <text evidence="1">Belongs to the LysR transcriptional regulatory family.</text>
</comment>
<name>A0A853ER41_9MICO</name>
<evidence type="ECO:0000313" key="8">
    <source>
        <dbReference type="Proteomes" id="UP000561011"/>
    </source>
</evidence>
<dbReference type="PANTHER" id="PTHR30579:SF2">
    <property type="entry name" value="HTH-TYPE TRANSCRIPTIONAL REGULATOR ARGP"/>
    <property type="match status" value="1"/>
</dbReference>
<gene>
    <name evidence="7" type="ORF">HZZ10_05500</name>
</gene>
<dbReference type="Proteomes" id="UP000561011">
    <property type="component" value="Unassembled WGS sequence"/>
</dbReference>
<dbReference type="NCBIfam" id="NF002964">
    <property type="entry name" value="PRK03635.1"/>
    <property type="match status" value="1"/>
</dbReference>
<dbReference type="GO" id="GO:0003677">
    <property type="term" value="F:DNA binding"/>
    <property type="evidence" value="ECO:0007669"/>
    <property type="project" value="UniProtKB-KW"/>
</dbReference>
<dbReference type="InterPro" id="IPR050176">
    <property type="entry name" value="LTTR"/>
</dbReference>
<dbReference type="InterPro" id="IPR005119">
    <property type="entry name" value="LysR_subst-bd"/>
</dbReference>
<evidence type="ECO:0000313" key="7">
    <source>
        <dbReference type="EMBL" id="NYS92981.1"/>
    </source>
</evidence>
<dbReference type="SUPFAM" id="SSF53850">
    <property type="entry name" value="Periplasmic binding protein-like II"/>
    <property type="match status" value="1"/>
</dbReference>
<dbReference type="AlphaFoldDB" id="A0A853ER41"/>
<accession>A0A853ER41</accession>
<organism evidence="7 8">
    <name type="scientific">Sanguibacter inulinus</name>
    <dbReference type="NCBI Taxonomy" id="60922"/>
    <lineage>
        <taxon>Bacteria</taxon>
        <taxon>Bacillati</taxon>
        <taxon>Actinomycetota</taxon>
        <taxon>Actinomycetes</taxon>
        <taxon>Micrococcales</taxon>
        <taxon>Sanguibacteraceae</taxon>
        <taxon>Sanguibacter</taxon>
    </lineage>
</organism>
<dbReference type="NCBIfam" id="NF009888">
    <property type="entry name" value="PRK13348.1"/>
    <property type="match status" value="1"/>
</dbReference>
<proteinExistence type="inferred from homology"/>
<dbReference type="SUPFAM" id="SSF46785">
    <property type="entry name" value="Winged helix' DNA-binding domain"/>
    <property type="match status" value="1"/>
</dbReference>
<keyword evidence="8" id="KW-1185">Reference proteome</keyword>
<evidence type="ECO:0000256" key="4">
    <source>
        <dbReference type="ARBA" id="ARBA00023159"/>
    </source>
</evidence>
<dbReference type="InterPro" id="IPR036388">
    <property type="entry name" value="WH-like_DNA-bd_sf"/>
</dbReference>
<keyword evidence="5" id="KW-0804">Transcription</keyword>
<dbReference type="InterPro" id="IPR017685">
    <property type="entry name" value="ArgP"/>
</dbReference>
<feature type="domain" description="HTH lysR-type" evidence="6">
    <location>
        <begin position="4"/>
        <end position="60"/>
    </location>
</feature>
<reference evidence="7 8" key="1">
    <citation type="submission" date="2020-07" db="EMBL/GenBank/DDBJ databases">
        <title>MOT database genomes.</title>
        <authorList>
            <person name="Joseph S."/>
            <person name="Aduse-Opoku J."/>
            <person name="Hashim A."/>
            <person name="Wade W."/>
            <person name="Curtis M."/>
        </authorList>
    </citation>
    <scope>NUCLEOTIDE SEQUENCE [LARGE SCALE GENOMIC DNA]</scope>
    <source>
        <strain evidence="7 8">DSM 100099</strain>
    </source>
</reference>
<dbReference type="RefSeq" id="WP_179912726.1">
    <property type="nucleotide sequence ID" value="NZ_JACBYE010000008.1"/>
</dbReference>
<keyword evidence="3" id="KW-0238">DNA-binding</keyword>
<dbReference type="Pfam" id="PF00126">
    <property type="entry name" value="HTH_1"/>
    <property type="match status" value="1"/>
</dbReference>
<keyword evidence="2" id="KW-0805">Transcription regulation</keyword>
<dbReference type="PRINTS" id="PR00039">
    <property type="entry name" value="HTHLYSR"/>
</dbReference>
<dbReference type="InterPro" id="IPR036390">
    <property type="entry name" value="WH_DNA-bd_sf"/>
</dbReference>
<sequence length="295" mass="31547">MTSIDSPQLAALAAVVDEGSFEAAADVLHLTQPAVSQRIKALEASVGQILVRRTRPVTVTEAGRSYLRLARQVSVLTDDARREAAGSGTSGQSVVLPIAVNSDSLGSWVLPALAPLAAEIAFDLHREDEAHSAALLRDGSVMAAITTSQAPVQGCTVRRLGIMTYRVCAARGFADRWFSGGATTAALAEVPVVVFDRKDDLQDAYLRARRVDPGAPPRHYVPSSADYADAVRLGMGWGLLTEPQCLDGLESGALVELDPGRRTEVTLYWQQWSLRTAALDRVSAAVHEAAARHLR</sequence>
<dbReference type="Gene3D" id="1.10.10.10">
    <property type="entry name" value="Winged helix-like DNA-binding domain superfamily/Winged helix DNA-binding domain"/>
    <property type="match status" value="1"/>
</dbReference>
<evidence type="ECO:0000256" key="5">
    <source>
        <dbReference type="ARBA" id="ARBA00023163"/>
    </source>
</evidence>
<dbReference type="NCBIfam" id="TIGR03298">
    <property type="entry name" value="argP"/>
    <property type="match status" value="1"/>
</dbReference>
<keyword evidence="4" id="KW-0010">Activator</keyword>
<dbReference type="InterPro" id="IPR000847">
    <property type="entry name" value="LysR_HTH_N"/>
</dbReference>
<evidence type="ECO:0000259" key="6">
    <source>
        <dbReference type="PROSITE" id="PS50931"/>
    </source>
</evidence>
<protein>
    <submittedName>
        <fullName evidence="7">LysR family transcriptional regulator ArgP</fullName>
    </submittedName>
</protein>
<evidence type="ECO:0000256" key="3">
    <source>
        <dbReference type="ARBA" id="ARBA00023125"/>
    </source>
</evidence>
<dbReference type="PANTHER" id="PTHR30579">
    <property type="entry name" value="TRANSCRIPTIONAL REGULATOR"/>
    <property type="match status" value="1"/>
</dbReference>
<evidence type="ECO:0000256" key="1">
    <source>
        <dbReference type="ARBA" id="ARBA00009437"/>
    </source>
</evidence>
<comment type="caution">
    <text evidence="7">The sequence shown here is derived from an EMBL/GenBank/DDBJ whole genome shotgun (WGS) entry which is preliminary data.</text>
</comment>
<dbReference type="Pfam" id="PF03466">
    <property type="entry name" value="LysR_substrate"/>
    <property type="match status" value="1"/>
</dbReference>
<evidence type="ECO:0000256" key="2">
    <source>
        <dbReference type="ARBA" id="ARBA00023015"/>
    </source>
</evidence>
<dbReference type="EMBL" id="JACBYE010000008">
    <property type="protein sequence ID" value="NYS92981.1"/>
    <property type="molecule type" value="Genomic_DNA"/>
</dbReference>
<dbReference type="GO" id="GO:0003700">
    <property type="term" value="F:DNA-binding transcription factor activity"/>
    <property type="evidence" value="ECO:0007669"/>
    <property type="project" value="InterPro"/>
</dbReference>
<dbReference type="PROSITE" id="PS50931">
    <property type="entry name" value="HTH_LYSR"/>
    <property type="match status" value="1"/>
</dbReference>